<keyword evidence="10" id="KW-1185">Reference proteome</keyword>
<sequence>MSVRDLFLAIARRWRGAVAILLLVVAATAFATSRQPQVFESRTTVYFAATDEAGESSGNLYQMPAGERSTLARIARSPLMLDPVRETLGLDASVPLSVEAVPGGDDTALFDFVVRSDSPDHASAVAEALPQQLATTARSYAPTLAQSGASVAAQFVDQPTQSSEPVSPNPTRNLAIATLAGLMLGLAYALGMQALDTRLRSTADVEALTGRPVLSTVPVLPTAGRTSSMYIENDPFGPQAEAIRKLRTNLVFVDVASDAGHSFVVTSSLSAEGKTTTVVNLGMAMAESGRRVLVLDADLRHPSVASELGLEGAVGLTSVLAGDARAEDVIQRWRDTEMYVLAGGEIPPNPSELLGSRAMERLFKQFLRDFDFVLVDSPPILPVTDALVMSRLTGGLLMVVSAASTRRRHLQEALRTLEAAEAEVSGFVLTKTPAERSGSYNYQYYGRETPVTAGETRGSRRQSGGARRLARRKGARAARR</sequence>
<dbReference type="NCBIfam" id="TIGR01007">
    <property type="entry name" value="eps_fam"/>
    <property type="match status" value="1"/>
</dbReference>
<gene>
    <name evidence="8" type="ORF">SAMN05421879_11717</name>
    <name evidence="9" type="ORF">SAMN05421879_12020</name>
</gene>
<keyword evidence="5" id="KW-0829">Tyrosine-protein kinase</keyword>
<dbReference type="EMBL" id="OBQK01000017">
    <property type="protein sequence ID" value="SOC57824.1"/>
    <property type="molecule type" value="Genomic_DNA"/>
</dbReference>
<dbReference type="PANTHER" id="PTHR32309:SF31">
    <property type="entry name" value="CAPSULAR EXOPOLYSACCHARIDE FAMILY"/>
    <property type="match status" value="1"/>
</dbReference>
<dbReference type="Pfam" id="PF13614">
    <property type="entry name" value="AAA_31"/>
    <property type="match status" value="1"/>
</dbReference>
<reference evidence="8" key="1">
    <citation type="submission" date="2017-08" db="EMBL/GenBank/DDBJ databases">
        <authorList>
            <person name="de Groot N.N."/>
        </authorList>
    </citation>
    <scope>NUCLEOTIDE SEQUENCE [LARGE SCALE GENOMIC DNA]</scope>
    <source>
        <strain evidence="8">USBA17B2</strain>
    </source>
</reference>
<evidence type="ECO:0000256" key="6">
    <source>
        <dbReference type="SAM" id="MobiDB-lite"/>
    </source>
</evidence>
<feature type="domain" description="AAA" evidence="7">
    <location>
        <begin position="273"/>
        <end position="385"/>
    </location>
</feature>
<keyword evidence="3" id="KW-0418">Kinase</keyword>
<evidence type="ECO:0000256" key="1">
    <source>
        <dbReference type="ARBA" id="ARBA00022679"/>
    </source>
</evidence>
<reference evidence="10" key="2">
    <citation type="submission" date="2017-08" db="EMBL/GenBank/DDBJ databases">
        <authorList>
            <person name="Varghese N."/>
            <person name="Submissions S."/>
        </authorList>
    </citation>
    <scope>NUCLEOTIDE SEQUENCE [LARGE SCALE GENOMIC DNA]</scope>
    <source>
        <strain evidence="10">USBA17B2</strain>
    </source>
</reference>
<accession>A0A285VUW0</accession>
<dbReference type="CDD" id="cd05387">
    <property type="entry name" value="BY-kinase"/>
    <property type="match status" value="1"/>
</dbReference>
<dbReference type="InterPro" id="IPR025669">
    <property type="entry name" value="AAA_dom"/>
</dbReference>
<dbReference type="RefSeq" id="WP_097189207.1">
    <property type="nucleotide sequence ID" value="NZ_OBQK01000017.1"/>
</dbReference>
<dbReference type="Proteomes" id="UP000219688">
    <property type="component" value="Unassembled WGS sequence"/>
</dbReference>
<evidence type="ECO:0000313" key="9">
    <source>
        <dbReference type="EMBL" id="SOC58014.1"/>
    </source>
</evidence>
<evidence type="ECO:0000313" key="8">
    <source>
        <dbReference type="EMBL" id="SOC57824.1"/>
    </source>
</evidence>
<name>A0A285VUW0_9MICO</name>
<evidence type="ECO:0000313" key="10">
    <source>
        <dbReference type="Proteomes" id="UP000219688"/>
    </source>
</evidence>
<dbReference type="EMBL" id="OBQK01000020">
    <property type="protein sequence ID" value="SOC58014.1"/>
    <property type="molecule type" value="Genomic_DNA"/>
</dbReference>
<evidence type="ECO:0000256" key="5">
    <source>
        <dbReference type="ARBA" id="ARBA00023137"/>
    </source>
</evidence>
<dbReference type="GO" id="GO:0005524">
    <property type="term" value="F:ATP binding"/>
    <property type="evidence" value="ECO:0007669"/>
    <property type="project" value="UniProtKB-KW"/>
</dbReference>
<feature type="compositionally biased region" description="Basic residues" evidence="6">
    <location>
        <begin position="468"/>
        <end position="480"/>
    </location>
</feature>
<feature type="region of interest" description="Disordered" evidence="6">
    <location>
        <begin position="448"/>
        <end position="480"/>
    </location>
</feature>
<dbReference type="GO" id="GO:0004715">
    <property type="term" value="F:non-membrane spanning protein tyrosine kinase activity"/>
    <property type="evidence" value="ECO:0007669"/>
    <property type="project" value="UniProtKB-EC"/>
</dbReference>
<organism evidence="8 10">
    <name type="scientific">Ornithinimicrobium cerasi</name>
    <dbReference type="NCBI Taxonomy" id="2248773"/>
    <lineage>
        <taxon>Bacteria</taxon>
        <taxon>Bacillati</taxon>
        <taxon>Actinomycetota</taxon>
        <taxon>Actinomycetes</taxon>
        <taxon>Micrococcales</taxon>
        <taxon>Ornithinimicrobiaceae</taxon>
        <taxon>Ornithinimicrobium</taxon>
    </lineage>
</organism>
<dbReference type="InterPro" id="IPR027417">
    <property type="entry name" value="P-loop_NTPase"/>
</dbReference>
<keyword evidence="1" id="KW-0808">Transferase</keyword>
<dbReference type="PANTHER" id="PTHR32309">
    <property type="entry name" value="TYROSINE-PROTEIN KINASE"/>
    <property type="match status" value="1"/>
</dbReference>
<dbReference type="InterPro" id="IPR050445">
    <property type="entry name" value="Bact_polysacc_biosynth/exp"/>
</dbReference>
<protein>
    <submittedName>
        <fullName evidence="8">Capsular exopolysaccharide family</fullName>
    </submittedName>
</protein>
<dbReference type="SUPFAM" id="SSF52540">
    <property type="entry name" value="P-loop containing nucleoside triphosphate hydrolases"/>
    <property type="match status" value="1"/>
</dbReference>
<proteinExistence type="predicted"/>
<dbReference type="AlphaFoldDB" id="A0A285VUW0"/>
<evidence type="ECO:0000259" key="7">
    <source>
        <dbReference type="Pfam" id="PF13614"/>
    </source>
</evidence>
<evidence type="ECO:0000256" key="2">
    <source>
        <dbReference type="ARBA" id="ARBA00022741"/>
    </source>
</evidence>
<dbReference type="GO" id="GO:0005886">
    <property type="term" value="C:plasma membrane"/>
    <property type="evidence" value="ECO:0007669"/>
    <property type="project" value="TreeGrafter"/>
</dbReference>
<keyword evidence="4" id="KW-0067">ATP-binding</keyword>
<dbReference type="InterPro" id="IPR005702">
    <property type="entry name" value="Wzc-like_C"/>
</dbReference>
<keyword evidence="2" id="KW-0547">Nucleotide-binding</keyword>
<dbReference type="Gene3D" id="3.40.50.300">
    <property type="entry name" value="P-loop containing nucleotide triphosphate hydrolases"/>
    <property type="match status" value="1"/>
</dbReference>
<evidence type="ECO:0000256" key="3">
    <source>
        <dbReference type="ARBA" id="ARBA00022777"/>
    </source>
</evidence>
<evidence type="ECO:0000256" key="4">
    <source>
        <dbReference type="ARBA" id="ARBA00022840"/>
    </source>
</evidence>